<dbReference type="AlphaFoldDB" id="A0A554XJQ4"/>
<feature type="domain" description="PAS" evidence="1">
    <location>
        <begin position="49"/>
        <end position="98"/>
    </location>
</feature>
<dbReference type="InterPro" id="IPR001633">
    <property type="entry name" value="EAL_dom"/>
</dbReference>
<dbReference type="Gene3D" id="3.20.20.450">
    <property type="entry name" value="EAL domain"/>
    <property type="match status" value="1"/>
</dbReference>
<dbReference type="FunFam" id="3.30.70.270:FF:000001">
    <property type="entry name" value="Diguanylate cyclase domain protein"/>
    <property type="match status" value="1"/>
</dbReference>
<dbReference type="CDD" id="cd00130">
    <property type="entry name" value="PAS"/>
    <property type="match status" value="1"/>
</dbReference>
<reference evidence="4 5" key="1">
    <citation type="submission" date="2019-07" db="EMBL/GenBank/DDBJ databases">
        <title>Tepidimonas fonticaldi AT-A2 draft genome.</title>
        <authorList>
            <person name="Da Costa M.S."/>
            <person name="Froufe H.J.C."/>
            <person name="Egas C."/>
            <person name="Albuquerque L."/>
        </authorList>
    </citation>
    <scope>NUCLEOTIDE SEQUENCE [LARGE SCALE GENOMIC DNA]</scope>
    <source>
        <strain evidence="4 5">AT-A2</strain>
    </source>
</reference>
<dbReference type="InterPro" id="IPR035965">
    <property type="entry name" value="PAS-like_dom_sf"/>
</dbReference>
<dbReference type="SUPFAM" id="SSF55785">
    <property type="entry name" value="PYP-like sensor domain (PAS domain)"/>
    <property type="match status" value="1"/>
</dbReference>
<dbReference type="SMART" id="SM00091">
    <property type="entry name" value="PAS"/>
    <property type="match status" value="1"/>
</dbReference>
<dbReference type="EMBL" id="VJOO01000021">
    <property type="protein sequence ID" value="TSE36061.1"/>
    <property type="molecule type" value="Genomic_DNA"/>
</dbReference>
<dbReference type="CDD" id="cd01949">
    <property type="entry name" value="GGDEF"/>
    <property type="match status" value="1"/>
</dbReference>
<dbReference type="Pfam" id="PF00990">
    <property type="entry name" value="GGDEF"/>
    <property type="match status" value="1"/>
</dbReference>
<dbReference type="SMART" id="SM00052">
    <property type="entry name" value="EAL"/>
    <property type="match status" value="1"/>
</dbReference>
<dbReference type="InterPro" id="IPR000014">
    <property type="entry name" value="PAS"/>
</dbReference>
<dbReference type="GO" id="GO:0003824">
    <property type="term" value="F:catalytic activity"/>
    <property type="evidence" value="ECO:0007669"/>
    <property type="project" value="UniProtKB-ARBA"/>
</dbReference>
<dbReference type="PROSITE" id="PS50883">
    <property type="entry name" value="EAL"/>
    <property type="match status" value="1"/>
</dbReference>
<dbReference type="PANTHER" id="PTHR44757:SF2">
    <property type="entry name" value="BIOFILM ARCHITECTURE MAINTENANCE PROTEIN MBAA"/>
    <property type="match status" value="1"/>
</dbReference>
<dbReference type="PROSITE" id="PS50887">
    <property type="entry name" value="GGDEF"/>
    <property type="match status" value="1"/>
</dbReference>
<comment type="caution">
    <text evidence="4">The sequence shown here is derived from an EMBL/GenBank/DDBJ whole genome shotgun (WGS) entry which is preliminary data.</text>
</comment>
<dbReference type="PANTHER" id="PTHR44757">
    <property type="entry name" value="DIGUANYLATE CYCLASE DGCP"/>
    <property type="match status" value="1"/>
</dbReference>
<dbReference type="CDD" id="cd01948">
    <property type="entry name" value="EAL"/>
    <property type="match status" value="1"/>
</dbReference>
<gene>
    <name evidence="4" type="ORF">Tfont_02049</name>
</gene>
<evidence type="ECO:0000313" key="5">
    <source>
        <dbReference type="Proteomes" id="UP000316388"/>
    </source>
</evidence>
<dbReference type="InterPro" id="IPR052155">
    <property type="entry name" value="Biofilm_reg_signaling"/>
</dbReference>
<accession>A0A554XJQ4</accession>
<dbReference type="Gene3D" id="3.30.70.270">
    <property type="match status" value="1"/>
</dbReference>
<organism evidence="4 5">
    <name type="scientific">Tepidimonas fonticaldi</name>
    <dbReference type="NCBI Taxonomy" id="1101373"/>
    <lineage>
        <taxon>Bacteria</taxon>
        <taxon>Pseudomonadati</taxon>
        <taxon>Pseudomonadota</taxon>
        <taxon>Betaproteobacteria</taxon>
        <taxon>Burkholderiales</taxon>
        <taxon>Tepidimonas</taxon>
    </lineage>
</organism>
<dbReference type="NCBIfam" id="TIGR00254">
    <property type="entry name" value="GGDEF"/>
    <property type="match status" value="1"/>
</dbReference>
<dbReference type="InterPro" id="IPR013767">
    <property type="entry name" value="PAS_fold"/>
</dbReference>
<dbReference type="InterPro" id="IPR035919">
    <property type="entry name" value="EAL_sf"/>
</dbReference>
<protein>
    <submittedName>
        <fullName evidence="4">Putative signaling protein</fullName>
    </submittedName>
</protein>
<name>A0A554XJQ4_9BURK</name>
<feature type="domain" description="GGDEF" evidence="3">
    <location>
        <begin position="203"/>
        <end position="336"/>
    </location>
</feature>
<feature type="domain" description="EAL" evidence="2">
    <location>
        <begin position="345"/>
        <end position="598"/>
    </location>
</feature>
<dbReference type="Proteomes" id="UP000316388">
    <property type="component" value="Unassembled WGS sequence"/>
</dbReference>
<sequence length="612" mass="66444">MAHRRPWLIGERRHVDARLCEFGARSGLPAVLIEQAEHALRQELGPLERAVFDAAPDGILVVDRQGIIVGANPALLRLTGYTEASLLERPLDILLPESARGSHGRRLQQFFAHPHERPMGRIDDLTLRRADGCLVPVDIALGLGTWRDGPCVVAFVRDVTETRRLTERLRHLAAHDVLTGLANRGHLMLQLREAAAAAVRHGHTAALLLLDLDDFKGINDTHCHPVGDRVLQQVAQRLRETVRTDDVVARLGGDEFAVLLPRVDSPPDALRVADKLLLALGRPMRIDGLQLTVGGSIGVACCPQDAHDADALMRDADLALYAAKADGRQQPARYAPALSQAMDERARLTDRLQRALRYGGLALHYQPQVDVRNGAVVGVEALLRWTDPELGAIPPARFIPVAEATGLILPLGDWVLHEACRQLRAWVDQGLHLRVAVNLSPQQFRQPGLAAQVRDVLQGHGVAPALLELEITESQAMIDAQQARRTLTALADEGVTIALDDFGTGHSSLAVLKQLSVQRLKIDRTFLQNVPEDTTDGVLVRGVLALARTLRRDVVAEGVENPAQLDFLRRCRCPAYQGWLFAPALPPDALAARLSVGVAGGSAAGAVGCHSA</sequence>
<evidence type="ECO:0000259" key="3">
    <source>
        <dbReference type="PROSITE" id="PS50887"/>
    </source>
</evidence>
<dbReference type="PROSITE" id="PS50112">
    <property type="entry name" value="PAS"/>
    <property type="match status" value="1"/>
</dbReference>
<dbReference type="InterPro" id="IPR000160">
    <property type="entry name" value="GGDEF_dom"/>
</dbReference>
<dbReference type="Pfam" id="PF00563">
    <property type="entry name" value="EAL"/>
    <property type="match status" value="1"/>
</dbReference>
<dbReference type="NCBIfam" id="TIGR00229">
    <property type="entry name" value="sensory_box"/>
    <property type="match status" value="1"/>
</dbReference>
<evidence type="ECO:0000259" key="1">
    <source>
        <dbReference type="PROSITE" id="PS50112"/>
    </source>
</evidence>
<dbReference type="SMART" id="SM00267">
    <property type="entry name" value="GGDEF"/>
    <property type="match status" value="1"/>
</dbReference>
<dbReference type="Pfam" id="PF00989">
    <property type="entry name" value="PAS"/>
    <property type="match status" value="1"/>
</dbReference>
<dbReference type="Gene3D" id="3.30.450.20">
    <property type="entry name" value="PAS domain"/>
    <property type="match status" value="1"/>
</dbReference>
<evidence type="ECO:0000313" key="4">
    <source>
        <dbReference type="EMBL" id="TSE36061.1"/>
    </source>
</evidence>
<dbReference type="InterPro" id="IPR043128">
    <property type="entry name" value="Rev_trsase/Diguanyl_cyclase"/>
</dbReference>
<dbReference type="GO" id="GO:0006355">
    <property type="term" value="P:regulation of DNA-templated transcription"/>
    <property type="evidence" value="ECO:0007669"/>
    <property type="project" value="InterPro"/>
</dbReference>
<proteinExistence type="predicted"/>
<evidence type="ECO:0000259" key="2">
    <source>
        <dbReference type="PROSITE" id="PS50883"/>
    </source>
</evidence>
<dbReference type="InterPro" id="IPR029787">
    <property type="entry name" value="Nucleotide_cyclase"/>
</dbReference>
<dbReference type="SUPFAM" id="SSF55073">
    <property type="entry name" value="Nucleotide cyclase"/>
    <property type="match status" value="1"/>
</dbReference>
<dbReference type="SUPFAM" id="SSF141868">
    <property type="entry name" value="EAL domain-like"/>
    <property type="match status" value="1"/>
</dbReference>